<dbReference type="SUPFAM" id="SSF46785">
    <property type="entry name" value="Winged helix' DNA-binding domain"/>
    <property type="match status" value="1"/>
</dbReference>
<proteinExistence type="predicted"/>
<dbReference type="SMART" id="SM00345">
    <property type="entry name" value="HTH_GNTR"/>
    <property type="match status" value="1"/>
</dbReference>
<keyword evidence="1" id="KW-0805">Transcription regulation</keyword>
<evidence type="ECO:0000256" key="3">
    <source>
        <dbReference type="ARBA" id="ARBA00023163"/>
    </source>
</evidence>
<evidence type="ECO:0000259" key="4">
    <source>
        <dbReference type="PROSITE" id="PS50949"/>
    </source>
</evidence>
<dbReference type="PROSITE" id="PS50949">
    <property type="entry name" value="HTH_GNTR"/>
    <property type="match status" value="1"/>
</dbReference>
<dbReference type="PRINTS" id="PR00035">
    <property type="entry name" value="HTHGNTR"/>
</dbReference>
<accession>A0A6J4QFZ1</accession>
<dbReference type="Pfam" id="PF00392">
    <property type="entry name" value="GntR"/>
    <property type="match status" value="1"/>
</dbReference>
<dbReference type="Gene3D" id="3.40.1410.10">
    <property type="entry name" value="Chorismate lyase-like"/>
    <property type="match status" value="1"/>
</dbReference>
<sequence length="251" mass="27718">MLRYWDIAQSLRRDIESGRYGVGDRLPTEEQLVESFGASRHAVREALRLLTEDGLISRRPRAGSMVIGLAPQVHFTQRVASMQEVLNYPSTTERRPVSSGYVTADHDLAGLLRCAVGTSWFRFETMRYAQGSPLPLCHTYVYVRPEFAGITRHKKHGVLPFADQIQDLYGVAAESTDFEISASVVSEATAGLLKVPVGSAALTTVRRYSSSDGRVFEVSVAVHPAQRYTFNFHLKRERAATAGKRATGTAG</sequence>
<dbReference type="PANTHER" id="PTHR44846">
    <property type="entry name" value="MANNOSYL-D-GLYCERATE TRANSPORT/METABOLISM SYSTEM REPRESSOR MNGR-RELATED"/>
    <property type="match status" value="1"/>
</dbReference>
<protein>
    <recommendedName>
        <fullName evidence="4">HTH gntR-type domain-containing protein</fullName>
    </recommendedName>
</protein>
<evidence type="ECO:0000256" key="1">
    <source>
        <dbReference type="ARBA" id="ARBA00023015"/>
    </source>
</evidence>
<dbReference type="InterPro" id="IPR036388">
    <property type="entry name" value="WH-like_DNA-bd_sf"/>
</dbReference>
<dbReference type="InterPro" id="IPR050679">
    <property type="entry name" value="Bact_HTH_transcr_reg"/>
</dbReference>
<evidence type="ECO:0000313" key="5">
    <source>
        <dbReference type="EMBL" id="CAA9438894.1"/>
    </source>
</evidence>
<name>A0A6J4QFZ1_9BURK</name>
<dbReference type="Gene3D" id="1.10.10.10">
    <property type="entry name" value="Winged helix-like DNA-binding domain superfamily/Winged helix DNA-binding domain"/>
    <property type="match status" value="1"/>
</dbReference>
<reference evidence="5" key="1">
    <citation type="submission" date="2020-02" db="EMBL/GenBank/DDBJ databases">
        <authorList>
            <person name="Meier V. D."/>
        </authorList>
    </citation>
    <scope>NUCLEOTIDE SEQUENCE</scope>
    <source>
        <strain evidence="5">AVDCRST_MAG51</strain>
    </source>
</reference>
<dbReference type="InterPro" id="IPR036390">
    <property type="entry name" value="WH_DNA-bd_sf"/>
</dbReference>
<dbReference type="GO" id="GO:0003700">
    <property type="term" value="F:DNA-binding transcription factor activity"/>
    <property type="evidence" value="ECO:0007669"/>
    <property type="project" value="InterPro"/>
</dbReference>
<feature type="domain" description="HTH gntR-type" evidence="4">
    <location>
        <begin position="1"/>
        <end position="69"/>
    </location>
</feature>
<dbReference type="InterPro" id="IPR028978">
    <property type="entry name" value="Chorismate_lyase_/UTRA_dom_sf"/>
</dbReference>
<dbReference type="SUPFAM" id="SSF64288">
    <property type="entry name" value="Chorismate lyase-like"/>
    <property type="match status" value="1"/>
</dbReference>
<dbReference type="GO" id="GO:0045892">
    <property type="term" value="P:negative regulation of DNA-templated transcription"/>
    <property type="evidence" value="ECO:0007669"/>
    <property type="project" value="TreeGrafter"/>
</dbReference>
<keyword evidence="2" id="KW-0238">DNA-binding</keyword>
<evidence type="ECO:0000256" key="2">
    <source>
        <dbReference type="ARBA" id="ARBA00023125"/>
    </source>
</evidence>
<dbReference type="EMBL" id="CADCUX010000669">
    <property type="protein sequence ID" value="CAA9438894.1"/>
    <property type="molecule type" value="Genomic_DNA"/>
</dbReference>
<keyword evidence="3" id="KW-0804">Transcription</keyword>
<gene>
    <name evidence="5" type="ORF">AVDCRST_MAG51-3114</name>
</gene>
<dbReference type="SMART" id="SM00866">
    <property type="entry name" value="UTRA"/>
    <property type="match status" value="1"/>
</dbReference>
<organism evidence="5">
    <name type="scientific">uncultured Ramlibacter sp</name>
    <dbReference type="NCBI Taxonomy" id="260755"/>
    <lineage>
        <taxon>Bacteria</taxon>
        <taxon>Pseudomonadati</taxon>
        <taxon>Pseudomonadota</taxon>
        <taxon>Betaproteobacteria</taxon>
        <taxon>Burkholderiales</taxon>
        <taxon>Comamonadaceae</taxon>
        <taxon>Ramlibacter</taxon>
        <taxon>environmental samples</taxon>
    </lineage>
</organism>
<dbReference type="CDD" id="cd07377">
    <property type="entry name" value="WHTH_GntR"/>
    <property type="match status" value="1"/>
</dbReference>
<dbReference type="AlphaFoldDB" id="A0A6J4QFZ1"/>
<dbReference type="InterPro" id="IPR011663">
    <property type="entry name" value="UTRA"/>
</dbReference>
<dbReference type="GO" id="GO:0003677">
    <property type="term" value="F:DNA binding"/>
    <property type="evidence" value="ECO:0007669"/>
    <property type="project" value="UniProtKB-KW"/>
</dbReference>
<dbReference type="Pfam" id="PF07702">
    <property type="entry name" value="UTRA"/>
    <property type="match status" value="1"/>
</dbReference>
<dbReference type="InterPro" id="IPR000524">
    <property type="entry name" value="Tscrpt_reg_HTH_GntR"/>
</dbReference>
<dbReference type="PANTHER" id="PTHR44846:SF17">
    <property type="entry name" value="GNTR-FAMILY TRANSCRIPTIONAL REGULATOR"/>
    <property type="match status" value="1"/>
</dbReference>